<name>X1LH37_9ZZZZ</name>
<protein>
    <recommendedName>
        <fullName evidence="2">Aconitase/3-isopropylmalate dehydratase large subunit alpha/beta/alpha domain-containing protein</fullName>
    </recommendedName>
</protein>
<organism evidence="1">
    <name type="scientific">marine sediment metagenome</name>
    <dbReference type="NCBI Taxonomy" id="412755"/>
    <lineage>
        <taxon>unclassified sequences</taxon>
        <taxon>metagenomes</taxon>
        <taxon>ecological metagenomes</taxon>
    </lineage>
</organism>
<dbReference type="AlphaFoldDB" id="X1LH37"/>
<proteinExistence type="predicted"/>
<accession>X1LH37</accession>
<reference evidence="1" key="1">
    <citation type="journal article" date="2014" name="Front. Microbiol.">
        <title>High frequency of phylogenetically diverse reductive dehalogenase-homologous genes in deep subseafloor sedimentary metagenomes.</title>
        <authorList>
            <person name="Kawai M."/>
            <person name="Futagami T."/>
            <person name="Toyoda A."/>
            <person name="Takaki Y."/>
            <person name="Nishi S."/>
            <person name="Hori S."/>
            <person name="Arai W."/>
            <person name="Tsubouchi T."/>
            <person name="Morono Y."/>
            <person name="Uchiyama I."/>
            <person name="Ito T."/>
            <person name="Fujiyama A."/>
            <person name="Inagaki F."/>
            <person name="Takami H."/>
        </authorList>
    </citation>
    <scope>NUCLEOTIDE SEQUENCE</scope>
    <source>
        <strain evidence="1">Expedition CK06-06</strain>
    </source>
</reference>
<feature type="non-terminal residue" evidence="1">
    <location>
        <position position="44"/>
    </location>
</feature>
<gene>
    <name evidence="1" type="ORF">S06H3_12043</name>
</gene>
<evidence type="ECO:0008006" key="2">
    <source>
        <dbReference type="Google" id="ProtNLM"/>
    </source>
</evidence>
<sequence>MGKTLAEEILSKRSEAGQHAGDLGVVRVDLVFTHDVGGPLTIRR</sequence>
<comment type="caution">
    <text evidence="1">The sequence shown here is derived from an EMBL/GenBank/DDBJ whole genome shotgun (WGS) entry which is preliminary data.</text>
</comment>
<dbReference type="EMBL" id="BARV01005917">
    <property type="protein sequence ID" value="GAI05146.1"/>
    <property type="molecule type" value="Genomic_DNA"/>
</dbReference>
<evidence type="ECO:0000313" key="1">
    <source>
        <dbReference type="EMBL" id="GAI05146.1"/>
    </source>
</evidence>